<evidence type="ECO:0000256" key="4">
    <source>
        <dbReference type="ARBA" id="ARBA00023163"/>
    </source>
</evidence>
<dbReference type="PROSITE" id="PS50931">
    <property type="entry name" value="HTH_LYSR"/>
    <property type="match status" value="1"/>
</dbReference>
<feature type="domain" description="HTH lysR-type" evidence="5">
    <location>
        <begin position="10"/>
        <end position="67"/>
    </location>
</feature>
<dbReference type="InterPro" id="IPR000847">
    <property type="entry name" value="LysR_HTH_N"/>
</dbReference>
<protein>
    <submittedName>
        <fullName evidence="6">LysR substrate-binding domain-containing protein</fullName>
    </submittedName>
</protein>
<dbReference type="EMBL" id="JBHRYF010000008">
    <property type="protein sequence ID" value="MFC3660594.1"/>
    <property type="molecule type" value="Genomic_DNA"/>
</dbReference>
<evidence type="ECO:0000256" key="3">
    <source>
        <dbReference type="ARBA" id="ARBA00023125"/>
    </source>
</evidence>
<dbReference type="PANTHER" id="PTHR30537:SF79">
    <property type="entry name" value="TRANSCRIPTIONAL REGULATOR-RELATED"/>
    <property type="match status" value="1"/>
</dbReference>
<keyword evidence="3" id="KW-0238">DNA-binding</keyword>
<dbReference type="Proteomes" id="UP001595724">
    <property type="component" value="Unassembled WGS sequence"/>
</dbReference>
<keyword evidence="4" id="KW-0804">Transcription</keyword>
<dbReference type="RefSeq" id="WP_386710313.1">
    <property type="nucleotide sequence ID" value="NZ_JBHRYF010000008.1"/>
</dbReference>
<dbReference type="InterPro" id="IPR036390">
    <property type="entry name" value="WH_DNA-bd_sf"/>
</dbReference>
<accession>A0ABV7UUC9</accession>
<keyword evidence="7" id="KW-1185">Reference proteome</keyword>
<evidence type="ECO:0000259" key="5">
    <source>
        <dbReference type="PROSITE" id="PS50931"/>
    </source>
</evidence>
<dbReference type="SUPFAM" id="SSF53850">
    <property type="entry name" value="Periplasmic binding protein-like II"/>
    <property type="match status" value="1"/>
</dbReference>
<proteinExistence type="inferred from homology"/>
<evidence type="ECO:0000313" key="7">
    <source>
        <dbReference type="Proteomes" id="UP001595724"/>
    </source>
</evidence>
<dbReference type="SUPFAM" id="SSF46785">
    <property type="entry name" value="Winged helix' DNA-binding domain"/>
    <property type="match status" value="1"/>
</dbReference>
<comment type="caution">
    <text evidence="6">The sequence shown here is derived from an EMBL/GenBank/DDBJ whole genome shotgun (WGS) entry which is preliminary data.</text>
</comment>
<dbReference type="PANTHER" id="PTHR30537">
    <property type="entry name" value="HTH-TYPE TRANSCRIPTIONAL REGULATOR"/>
    <property type="match status" value="1"/>
</dbReference>
<gene>
    <name evidence="6" type="ORF">ACFOM9_10990</name>
</gene>
<dbReference type="Gene3D" id="1.10.10.10">
    <property type="entry name" value="Winged helix-like DNA-binding domain superfamily/Winged helix DNA-binding domain"/>
    <property type="match status" value="1"/>
</dbReference>
<dbReference type="Pfam" id="PF00126">
    <property type="entry name" value="HTH_1"/>
    <property type="match status" value="1"/>
</dbReference>
<name>A0ABV7UUC9_9GAMM</name>
<reference evidence="7" key="1">
    <citation type="journal article" date="2019" name="Int. J. Syst. Evol. Microbiol.">
        <title>The Global Catalogue of Microorganisms (GCM) 10K type strain sequencing project: providing services to taxonomists for standard genome sequencing and annotation.</title>
        <authorList>
            <consortium name="The Broad Institute Genomics Platform"/>
            <consortium name="The Broad Institute Genome Sequencing Center for Infectious Disease"/>
            <person name="Wu L."/>
            <person name="Ma J."/>
        </authorList>
    </citation>
    <scope>NUCLEOTIDE SEQUENCE [LARGE SCALE GENOMIC DNA]</scope>
    <source>
        <strain evidence="7">KCTC 42211</strain>
    </source>
</reference>
<evidence type="ECO:0000313" key="6">
    <source>
        <dbReference type="EMBL" id="MFC3660594.1"/>
    </source>
</evidence>
<evidence type="ECO:0000256" key="2">
    <source>
        <dbReference type="ARBA" id="ARBA00023015"/>
    </source>
</evidence>
<dbReference type="Pfam" id="PF03466">
    <property type="entry name" value="LysR_substrate"/>
    <property type="match status" value="1"/>
</dbReference>
<dbReference type="Gene3D" id="3.40.190.10">
    <property type="entry name" value="Periplasmic binding protein-like II"/>
    <property type="match status" value="2"/>
</dbReference>
<sequence length="309" mass="33797">MPPESRTSRLPLHALQGFVAAARIGNLSRAAESLNLTVSALSHQMRGLEARLGQQLLVRKSRGVGLTPDGQRLLERIAPHLDAIGQALQPFAARHDNRLAVSATPSMASAWLVPRLGGFLAAHPQVEISLQSTESVVDFSRETQIVAALRIGMGQWPGVVSEHLFDEWLVPMASPALVERMGGLQARPLGEWPLLGDPDGQWERWFETFGGQPPARYAAVFDDSESHHRAALDSVGVALGRVTRARLLLDAGQLLLLTAQRLKARYSHWLVYPPEAATHRGLQAFRAWLHEEAAEHVRHTGDETGDPAP</sequence>
<dbReference type="InterPro" id="IPR036388">
    <property type="entry name" value="WH-like_DNA-bd_sf"/>
</dbReference>
<comment type="similarity">
    <text evidence="1">Belongs to the LysR transcriptional regulatory family.</text>
</comment>
<organism evidence="6 7">
    <name type="scientific">Luteimonas notoginsengisoli</name>
    <dbReference type="NCBI Taxonomy" id="1578200"/>
    <lineage>
        <taxon>Bacteria</taxon>
        <taxon>Pseudomonadati</taxon>
        <taxon>Pseudomonadota</taxon>
        <taxon>Gammaproteobacteria</taxon>
        <taxon>Lysobacterales</taxon>
        <taxon>Lysobacteraceae</taxon>
        <taxon>Luteimonas</taxon>
    </lineage>
</organism>
<keyword evidence="2" id="KW-0805">Transcription regulation</keyword>
<evidence type="ECO:0000256" key="1">
    <source>
        <dbReference type="ARBA" id="ARBA00009437"/>
    </source>
</evidence>
<dbReference type="InterPro" id="IPR005119">
    <property type="entry name" value="LysR_subst-bd"/>
</dbReference>
<dbReference type="InterPro" id="IPR058163">
    <property type="entry name" value="LysR-type_TF_proteobact-type"/>
</dbReference>